<dbReference type="InterPro" id="IPR041382">
    <property type="entry name" value="SH3_16"/>
</dbReference>
<evidence type="ECO:0000256" key="2">
    <source>
        <dbReference type="ARBA" id="ARBA00022670"/>
    </source>
</evidence>
<dbReference type="Gene3D" id="3.90.1720.10">
    <property type="entry name" value="endopeptidase domain like (from Nostoc punctiforme)"/>
    <property type="match status" value="1"/>
</dbReference>
<dbReference type="InterPro" id="IPR000064">
    <property type="entry name" value="NLP_P60_dom"/>
</dbReference>
<feature type="domain" description="NlpC/P60" evidence="5">
    <location>
        <begin position="149"/>
        <end position="277"/>
    </location>
</feature>
<name>A0A7W9CKC4_9CAUL</name>
<evidence type="ECO:0000259" key="5">
    <source>
        <dbReference type="PROSITE" id="PS51935"/>
    </source>
</evidence>
<evidence type="ECO:0000256" key="4">
    <source>
        <dbReference type="ARBA" id="ARBA00022807"/>
    </source>
</evidence>
<dbReference type="GO" id="GO:0008234">
    <property type="term" value="F:cysteine-type peptidase activity"/>
    <property type="evidence" value="ECO:0007669"/>
    <property type="project" value="UniProtKB-KW"/>
</dbReference>
<dbReference type="PANTHER" id="PTHR47359:SF3">
    <property type="entry name" value="NLP_P60 DOMAIN-CONTAINING PROTEIN-RELATED"/>
    <property type="match status" value="1"/>
</dbReference>
<keyword evidence="2" id="KW-0645">Protease</keyword>
<protein>
    <recommendedName>
        <fullName evidence="5">NlpC/P60 domain-containing protein</fullName>
    </recommendedName>
</protein>
<dbReference type="RefSeq" id="WP_343060421.1">
    <property type="nucleotide sequence ID" value="NZ_JACHOR010000005.1"/>
</dbReference>
<evidence type="ECO:0000313" key="7">
    <source>
        <dbReference type="Proteomes" id="UP000545037"/>
    </source>
</evidence>
<comment type="similarity">
    <text evidence="1">Belongs to the peptidase C40 family.</text>
</comment>
<proteinExistence type="inferred from homology"/>
<reference evidence="6 7" key="1">
    <citation type="submission" date="2020-08" db="EMBL/GenBank/DDBJ databases">
        <title>Genomic Encyclopedia of Type Strains, Phase IV (KMG-IV): sequencing the most valuable type-strain genomes for metagenomic binning, comparative biology and taxonomic classification.</title>
        <authorList>
            <person name="Goeker M."/>
        </authorList>
    </citation>
    <scope>NUCLEOTIDE SEQUENCE [LARGE SCALE GENOMIC DNA]</scope>
    <source>
        <strain evidence="6 7">DSM 4737</strain>
    </source>
</reference>
<dbReference type="InterPro" id="IPR051794">
    <property type="entry name" value="PG_Endopeptidase_C40"/>
</dbReference>
<dbReference type="InterPro" id="IPR038765">
    <property type="entry name" value="Papain-like_cys_pep_sf"/>
</dbReference>
<dbReference type="SUPFAM" id="SSF54001">
    <property type="entry name" value="Cysteine proteinases"/>
    <property type="match status" value="1"/>
</dbReference>
<gene>
    <name evidence="6" type="ORF">GGR13_002838</name>
</gene>
<accession>A0A7W9CKC4</accession>
<keyword evidence="3" id="KW-0378">Hydrolase</keyword>
<sequence length="280" mass="29628">MVRRSGFNETELPPLFTDAALLDPRTTLARPGLAEQALEGCVEAEAYRAPTAMHGVVAVADIHISQDAGSERIDQLLFGEAFDVLDRAGGRVWGRARRDGLVGWIDAAALSEGAPLPTHRIASVSADLPFNALVVADNDDVAAHLMPIGTFEADPVSVAERLLGVPHQPGARSSQATDCSGLVQQALYACGLAGPRFADQQAGLGEGVARDQARRGDLVVWPHATGDQAWTGHSALMLDAQRVIHATGHHGAVVIENLAEAEARYRADGFDAPVFRRIAA</sequence>
<dbReference type="Pfam" id="PF18348">
    <property type="entry name" value="SH3_16"/>
    <property type="match status" value="1"/>
</dbReference>
<dbReference type="Pfam" id="PF00877">
    <property type="entry name" value="NLPC_P60"/>
    <property type="match status" value="1"/>
</dbReference>
<keyword evidence="4" id="KW-0788">Thiol protease</keyword>
<dbReference type="Proteomes" id="UP000545037">
    <property type="component" value="Unassembled WGS sequence"/>
</dbReference>
<dbReference type="GO" id="GO:0006508">
    <property type="term" value="P:proteolysis"/>
    <property type="evidence" value="ECO:0007669"/>
    <property type="project" value="UniProtKB-KW"/>
</dbReference>
<evidence type="ECO:0000256" key="3">
    <source>
        <dbReference type="ARBA" id="ARBA00022801"/>
    </source>
</evidence>
<comment type="caution">
    <text evidence="6">The sequence shown here is derived from an EMBL/GenBank/DDBJ whole genome shotgun (WGS) entry which is preliminary data.</text>
</comment>
<dbReference type="PANTHER" id="PTHR47359">
    <property type="entry name" value="PEPTIDOGLYCAN DL-ENDOPEPTIDASE CWLO"/>
    <property type="match status" value="1"/>
</dbReference>
<organism evidence="6 7">
    <name type="scientific">Brevundimonas variabilis</name>
    <dbReference type="NCBI Taxonomy" id="74312"/>
    <lineage>
        <taxon>Bacteria</taxon>
        <taxon>Pseudomonadati</taxon>
        <taxon>Pseudomonadota</taxon>
        <taxon>Alphaproteobacteria</taxon>
        <taxon>Caulobacterales</taxon>
        <taxon>Caulobacteraceae</taxon>
        <taxon>Brevundimonas</taxon>
    </lineage>
</organism>
<dbReference type="AlphaFoldDB" id="A0A7W9CKC4"/>
<evidence type="ECO:0000256" key="1">
    <source>
        <dbReference type="ARBA" id="ARBA00007074"/>
    </source>
</evidence>
<dbReference type="PROSITE" id="PS51935">
    <property type="entry name" value="NLPC_P60"/>
    <property type="match status" value="1"/>
</dbReference>
<evidence type="ECO:0000313" key="6">
    <source>
        <dbReference type="EMBL" id="MBB5747217.1"/>
    </source>
</evidence>
<keyword evidence="7" id="KW-1185">Reference proteome</keyword>
<dbReference type="EMBL" id="JACHOR010000005">
    <property type="protein sequence ID" value="MBB5747217.1"/>
    <property type="molecule type" value="Genomic_DNA"/>
</dbReference>